<gene>
    <name evidence="2" type="ORF">XINFAN_03362</name>
</gene>
<dbReference type="RefSeq" id="WP_124088068.1">
    <property type="nucleotide sequence ID" value="NZ_UXAW01000091.1"/>
</dbReference>
<evidence type="ECO:0000313" key="2">
    <source>
        <dbReference type="EMBL" id="VDC32292.1"/>
    </source>
</evidence>
<sequence>MRFPVLALLLPLFLAACGAQPAPHMFGAEKTRVSRGGRDYVVFQKGNAVEVIRLGFAAPGEHQAIRATMIALIPEVTGCRLRETALQGDSGEMRGLVTCPRAA</sequence>
<evidence type="ECO:0000313" key="3">
    <source>
        <dbReference type="Proteomes" id="UP000277498"/>
    </source>
</evidence>
<proteinExistence type="predicted"/>
<feature type="chain" id="PRO_5017994097" description="Lipoprotein" evidence="1">
    <location>
        <begin position="22"/>
        <end position="103"/>
    </location>
</feature>
<dbReference type="OrthoDB" id="7859824at2"/>
<dbReference type="Proteomes" id="UP000277498">
    <property type="component" value="Unassembled WGS sequence"/>
</dbReference>
<keyword evidence="3" id="KW-1185">Reference proteome</keyword>
<evidence type="ECO:0000256" key="1">
    <source>
        <dbReference type="SAM" id="SignalP"/>
    </source>
</evidence>
<protein>
    <recommendedName>
        <fullName evidence="4">Lipoprotein</fullName>
    </recommendedName>
</protein>
<dbReference type="EMBL" id="UXAW01000091">
    <property type="protein sequence ID" value="VDC32292.1"/>
    <property type="molecule type" value="Genomic_DNA"/>
</dbReference>
<organism evidence="2 3">
    <name type="scientific">Pseudogemmobacter humi</name>
    <dbReference type="NCBI Taxonomy" id="2483812"/>
    <lineage>
        <taxon>Bacteria</taxon>
        <taxon>Pseudomonadati</taxon>
        <taxon>Pseudomonadota</taxon>
        <taxon>Alphaproteobacteria</taxon>
        <taxon>Rhodobacterales</taxon>
        <taxon>Paracoccaceae</taxon>
        <taxon>Pseudogemmobacter</taxon>
    </lineage>
</organism>
<name>A0A3P5XC32_9RHOB</name>
<dbReference type="PROSITE" id="PS51257">
    <property type="entry name" value="PROKAR_LIPOPROTEIN"/>
    <property type="match status" value="1"/>
</dbReference>
<reference evidence="2 3" key="1">
    <citation type="submission" date="2018-11" db="EMBL/GenBank/DDBJ databases">
        <authorList>
            <person name="Criscuolo A."/>
        </authorList>
    </citation>
    <scope>NUCLEOTIDE SEQUENCE [LARGE SCALE GENOMIC DNA]</scope>
    <source>
        <strain evidence="2">ACIP111625</strain>
    </source>
</reference>
<feature type="signal peptide" evidence="1">
    <location>
        <begin position="1"/>
        <end position="21"/>
    </location>
</feature>
<keyword evidence="1" id="KW-0732">Signal</keyword>
<accession>A0A3P5XC32</accession>
<dbReference type="AlphaFoldDB" id="A0A3P5XC32"/>
<evidence type="ECO:0008006" key="4">
    <source>
        <dbReference type="Google" id="ProtNLM"/>
    </source>
</evidence>